<organism evidence="1 2">
    <name type="scientific">Phaseolus angularis</name>
    <name type="common">Azuki bean</name>
    <name type="synonym">Vigna angularis</name>
    <dbReference type="NCBI Taxonomy" id="3914"/>
    <lineage>
        <taxon>Eukaryota</taxon>
        <taxon>Viridiplantae</taxon>
        <taxon>Streptophyta</taxon>
        <taxon>Embryophyta</taxon>
        <taxon>Tracheophyta</taxon>
        <taxon>Spermatophyta</taxon>
        <taxon>Magnoliopsida</taxon>
        <taxon>eudicotyledons</taxon>
        <taxon>Gunneridae</taxon>
        <taxon>Pentapetalae</taxon>
        <taxon>rosids</taxon>
        <taxon>fabids</taxon>
        <taxon>Fabales</taxon>
        <taxon>Fabaceae</taxon>
        <taxon>Papilionoideae</taxon>
        <taxon>50 kb inversion clade</taxon>
        <taxon>NPAAA clade</taxon>
        <taxon>indigoferoid/millettioid clade</taxon>
        <taxon>Phaseoleae</taxon>
        <taxon>Vigna</taxon>
    </lineage>
</organism>
<evidence type="ECO:0000313" key="2">
    <source>
        <dbReference type="Proteomes" id="UP000053144"/>
    </source>
</evidence>
<dbReference type="Gramene" id="KOM57604">
    <property type="protein sequence ID" value="KOM57604"/>
    <property type="gene ID" value="LR48_Vigan11g063700"/>
</dbReference>
<sequence>MEVLLLAARLVGQICDDDDDARVSAAATCGCFATARFLFGWKMMMCQKLIAQFESGGFRFRRGRSRKLR</sequence>
<proteinExistence type="predicted"/>
<protein>
    <submittedName>
        <fullName evidence="1">Uncharacterized protein</fullName>
    </submittedName>
</protein>
<dbReference type="EMBL" id="CM003381">
    <property type="protein sequence ID" value="KOM57604.1"/>
    <property type="molecule type" value="Genomic_DNA"/>
</dbReference>
<evidence type="ECO:0000313" key="1">
    <source>
        <dbReference type="EMBL" id="KOM57604.1"/>
    </source>
</evidence>
<dbReference type="Proteomes" id="UP000053144">
    <property type="component" value="Chromosome 11"/>
</dbReference>
<name>A0A0L9VS82_PHAAN</name>
<accession>A0A0L9VS82</accession>
<dbReference type="AlphaFoldDB" id="A0A0L9VS82"/>
<gene>
    <name evidence="1" type="ORF">LR48_Vigan11g063700</name>
</gene>
<reference evidence="2" key="1">
    <citation type="journal article" date="2015" name="Proc. Natl. Acad. Sci. U.S.A.">
        <title>Genome sequencing of adzuki bean (Vigna angularis) provides insight into high starch and low fat accumulation and domestication.</title>
        <authorList>
            <person name="Yang K."/>
            <person name="Tian Z."/>
            <person name="Chen C."/>
            <person name="Luo L."/>
            <person name="Zhao B."/>
            <person name="Wang Z."/>
            <person name="Yu L."/>
            <person name="Li Y."/>
            <person name="Sun Y."/>
            <person name="Li W."/>
            <person name="Chen Y."/>
            <person name="Li Y."/>
            <person name="Zhang Y."/>
            <person name="Ai D."/>
            <person name="Zhao J."/>
            <person name="Shang C."/>
            <person name="Ma Y."/>
            <person name="Wu B."/>
            <person name="Wang M."/>
            <person name="Gao L."/>
            <person name="Sun D."/>
            <person name="Zhang P."/>
            <person name="Guo F."/>
            <person name="Wang W."/>
            <person name="Li Y."/>
            <person name="Wang J."/>
            <person name="Varshney R.K."/>
            <person name="Wang J."/>
            <person name="Ling H.Q."/>
            <person name="Wan P."/>
        </authorList>
    </citation>
    <scope>NUCLEOTIDE SEQUENCE</scope>
    <source>
        <strain evidence="2">cv. Jingnong 6</strain>
    </source>
</reference>